<dbReference type="Proteomes" id="UP001160483">
    <property type="component" value="Unassembled WGS sequence"/>
</dbReference>
<evidence type="ECO:0000313" key="1">
    <source>
        <dbReference type="EMBL" id="CAH0473981.1"/>
    </source>
</evidence>
<accession>A0AAU9L1G0</accession>
<proteinExistence type="predicted"/>
<keyword evidence="3" id="KW-1185">Reference proteome</keyword>
<evidence type="ECO:0008006" key="5">
    <source>
        <dbReference type="Google" id="ProtNLM"/>
    </source>
</evidence>
<organism evidence="1 4">
    <name type="scientific">Peronospora belbahrii</name>
    <dbReference type="NCBI Taxonomy" id="622444"/>
    <lineage>
        <taxon>Eukaryota</taxon>
        <taxon>Sar</taxon>
        <taxon>Stramenopiles</taxon>
        <taxon>Oomycota</taxon>
        <taxon>Peronosporomycetes</taxon>
        <taxon>Peronosporales</taxon>
        <taxon>Peronosporaceae</taxon>
        <taxon>Peronospora</taxon>
    </lineage>
</organism>
<dbReference type="EMBL" id="CAKKTJ010000090">
    <property type="protein sequence ID" value="CAH0473981.1"/>
    <property type="molecule type" value="Genomic_DNA"/>
</dbReference>
<evidence type="ECO:0000313" key="2">
    <source>
        <dbReference type="EMBL" id="CAH0520577.1"/>
    </source>
</evidence>
<sequence>MLRERNTFVLRAHRNCSEERQHAFTLHVNIREKDLAHFNGGNGTEGAKALERLLEVLNNDNSFQALVREMDDLRQLDQFVKIKAKDGTHTLELLDVTVQWQVAEEPGLSNVLQRVQVSNDAAQKTAKKVDGRYHRLPVRKLVVAAWMYPPHVKIPPTGDQIPFSDVDKQDFFVEVENDNNIEESAHTE</sequence>
<protein>
    <recommendedName>
        <fullName evidence="5">6-pyruvoyltetrahydropterin synthase</fullName>
    </recommendedName>
</protein>
<gene>
    <name evidence="2" type="ORF">PBS001_LOCUS7049</name>
    <name evidence="1" type="ORF">PBS003_LOCUS853</name>
</gene>
<evidence type="ECO:0000313" key="3">
    <source>
        <dbReference type="Proteomes" id="UP001158986"/>
    </source>
</evidence>
<comment type="caution">
    <text evidence="1">The sequence shown here is derived from an EMBL/GenBank/DDBJ whole genome shotgun (WGS) entry which is preliminary data.</text>
</comment>
<dbReference type="EMBL" id="CAKLCB010000367">
    <property type="protein sequence ID" value="CAH0520577.1"/>
    <property type="molecule type" value="Genomic_DNA"/>
</dbReference>
<dbReference type="Proteomes" id="UP001158986">
    <property type="component" value="Unassembled WGS sequence"/>
</dbReference>
<reference evidence="1 3" key="1">
    <citation type="submission" date="2021-11" db="EMBL/GenBank/DDBJ databases">
        <authorList>
            <person name="Islam A."/>
            <person name="Islam S."/>
            <person name="Flora M.S."/>
            <person name="Rahman M."/>
            <person name="Ziaur R.M."/>
            <person name="Epstein J.H."/>
            <person name="Hassan M."/>
            <person name="Klassen M."/>
            <person name="Woodard K."/>
            <person name="Webb A."/>
            <person name="Webby R.J."/>
            <person name="El Zowalaty M.E."/>
        </authorList>
    </citation>
    <scope>NUCLEOTIDE SEQUENCE</scope>
    <source>
        <strain evidence="2">Pbs1</strain>
        <strain evidence="1">Pbs3</strain>
    </source>
</reference>
<name>A0AAU9L1G0_9STRA</name>
<evidence type="ECO:0000313" key="4">
    <source>
        <dbReference type="Proteomes" id="UP001160483"/>
    </source>
</evidence>
<dbReference type="AlphaFoldDB" id="A0AAU9L1G0"/>